<dbReference type="Proteomes" id="UP000594468">
    <property type="component" value="Chromosome"/>
</dbReference>
<keyword evidence="1" id="KW-0472">Membrane</keyword>
<dbReference type="EMBL" id="CP062983">
    <property type="protein sequence ID" value="QPC84532.1"/>
    <property type="molecule type" value="Genomic_DNA"/>
</dbReference>
<dbReference type="AlphaFoldDB" id="A0A7S8ECM6"/>
<feature type="transmembrane region" description="Helical" evidence="1">
    <location>
        <begin position="66"/>
        <end position="90"/>
    </location>
</feature>
<dbReference type="KEGG" id="pmet:G4Y79_09195"/>
<sequence length="366" mass="41608">MLLLLKILSVLFGILLIIFTLISAIRIFVLPRGENVWLNRIFWQVVYQVFLLRSRRAVSYEERDRLLAYFAPAILLLQPFVYLGLLVLAYTPIYWGLLLDDLHPAVMLNLLYDSFLLSGSSLLTLGYAGVNDVGNMIISFSDAAVGMVIVALFIAYVPTIYSAFSQREKQVAMLEVRAGSPPFGVTILQRVYRNQGSTEYLMKVWTRWEEWFVEIEENHTSLPILVFFRSPTGDRSWVTAAGAVLDAAALLDSCVDEPRTVEAVMCIRAGYLALRHISDYFRIDYDINPKPEGPISISRDEFDEAWQMMVEEGIPMVADVEQAWRNFVGWRVNYDRVLVALARLTGAPFAPWSSDRSLPDMKKILG</sequence>
<evidence type="ECO:0000256" key="1">
    <source>
        <dbReference type="SAM" id="Phobius"/>
    </source>
</evidence>
<keyword evidence="1" id="KW-0812">Transmembrane</keyword>
<evidence type="ECO:0000313" key="3">
    <source>
        <dbReference type="Proteomes" id="UP000594468"/>
    </source>
</evidence>
<proteinExistence type="predicted"/>
<accession>A0A7S8ECM6</accession>
<feature type="transmembrane region" description="Helical" evidence="1">
    <location>
        <begin position="7"/>
        <end position="30"/>
    </location>
</feature>
<name>A0A7S8ECM6_9CHLR</name>
<gene>
    <name evidence="2" type="ORF">G4Y79_09195</name>
</gene>
<reference evidence="2 3" key="1">
    <citation type="submission" date="2020-02" db="EMBL/GenBank/DDBJ databases">
        <authorList>
            <person name="Zheng R.K."/>
            <person name="Sun C.M."/>
        </authorList>
    </citation>
    <scope>NUCLEOTIDE SEQUENCE [LARGE SCALE GENOMIC DNA]</scope>
    <source>
        <strain evidence="3">rifampicinis</strain>
    </source>
</reference>
<keyword evidence="3" id="KW-1185">Reference proteome</keyword>
<keyword evidence="1" id="KW-1133">Transmembrane helix</keyword>
<protein>
    <recommendedName>
        <fullName evidence="4">Two pore domain potassium channel family protein</fullName>
    </recommendedName>
</protein>
<evidence type="ECO:0008006" key="4">
    <source>
        <dbReference type="Google" id="ProtNLM"/>
    </source>
</evidence>
<evidence type="ECO:0000313" key="2">
    <source>
        <dbReference type="EMBL" id="QPC84532.1"/>
    </source>
</evidence>
<feature type="transmembrane region" description="Helical" evidence="1">
    <location>
        <begin position="142"/>
        <end position="164"/>
    </location>
</feature>
<dbReference type="RefSeq" id="WP_195172595.1">
    <property type="nucleotide sequence ID" value="NZ_CP062983.1"/>
</dbReference>
<feature type="transmembrane region" description="Helical" evidence="1">
    <location>
        <begin position="110"/>
        <end position="130"/>
    </location>
</feature>
<organism evidence="2 3">
    <name type="scientific">Phototrophicus methaneseepsis</name>
    <dbReference type="NCBI Taxonomy" id="2710758"/>
    <lineage>
        <taxon>Bacteria</taxon>
        <taxon>Bacillati</taxon>
        <taxon>Chloroflexota</taxon>
        <taxon>Candidatus Thermofontia</taxon>
        <taxon>Phototrophicales</taxon>
        <taxon>Phototrophicaceae</taxon>
        <taxon>Phototrophicus</taxon>
    </lineage>
</organism>